<dbReference type="SUPFAM" id="SSF48452">
    <property type="entry name" value="TPR-like"/>
    <property type="match status" value="1"/>
</dbReference>
<dbReference type="AlphaFoldDB" id="A0A542DPQ2"/>
<reference evidence="1 2" key="1">
    <citation type="submission" date="2019-06" db="EMBL/GenBank/DDBJ databases">
        <title>Sequencing the genomes of 1000 actinobacteria strains.</title>
        <authorList>
            <person name="Klenk H.-P."/>
        </authorList>
    </citation>
    <scope>NUCLEOTIDE SEQUENCE [LARGE SCALE GENOMIC DNA]</scope>
    <source>
        <strain evidence="1 2">DSM 45679</strain>
    </source>
</reference>
<dbReference type="EMBL" id="VFML01000001">
    <property type="protein sequence ID" value="TQJ05072.1"/>
    <property type="molecule type" value="Genomic_DNA"/>
</dbReference>
<dbReference type="Gene3D" id="1.25.40.10">
    <property type="entry name" value="Tetratricopeptide repeat domain"/>
    <property type="match status" value="1"/>
</dbReference>
<organism evidence="1 2">
    <name type="scientific">Amycolatopsis cihanbeyliensis</name>
    <dbReference type="NCBI Taxonomy" id="1128664"/>
    <lineage>
        <taxon>Bacteria</taxon>
        <taxon>Bacillati</taxon>
        <taxon>Actinomycetota</taxon>
        <taxon>Actinomycetes</taxon>
        <taxon>Pseudonocardiales</taxon>
        <taxon>Pseudonocardiaceae</taxon>
        <taxon>Amycolatopsis</taxon>
    </lineage>
</organism>
<dbReference type="OrthoDB" id="4578481at2"/>
<proteinExistence type="predicted"/>
<name>A0A542DPQ2_AMYCI</name>
<keyword evidence="2" id="KW-1185">Reference proteome</keyword>
<dbReference type="RefSeq" id="WP_142000659.1">
    <property type="nucleotide sequence ID" value="NZ_VFML01000001.1"/>
</dbReference>
<comment type="caution">
    <text evidence="1">The sequence shown here is derived from an EMBL/GenBank/DDBJ whole genome shotgun (WGS) entry which is preliminary data.</text>
</comment>
<gene>
    <name evidence="1" type="ORF">FB471_4895</name>
</gene>
<dbReference type="InterPro" id="IPR011990">
    <property type="entry name" value="TPR-like_helical_dom_sf"/>
</dbReference>
<dbReference type="Proteomes" id="UP000320876">
    <property type="component" value="Unassembled WGS sequence"/>
</dbReference>
<accession>A0A542DPQ2</accession>
<evidence type="ECO:0000313" key="2">
    <source>
        <dbReference type="Proteomes" id="UP000320876"/>
    </source>
</evidence>
<evidence type="ECO:0000313" key="1">
    <source>
        <dbReference type="EMBL" id="TQJ05072.1"/>
    </source>
</evidence>
<sequence>MSDALFNALAAAHHSGDDLTFTRLCEENAQWIAANWVTWSRVPPELREQMKADPAQLQRSGQLVFRIAAELDLIGYRQPMDHMRGATGPSPVVRFENTVHEARQRAENGEHEECRSLLLDAIGELEGNAGAEAILAQGHVELAMADARLGDLPSAIDHLHTARDLEQRAGHVYHLTSASLLDAFTVALRRDPETIAVRDTIAHAQMLSDIGQFAESNAELARLARSDHYLGKVYGLTGLNHFRLGDLAAAHDYTSRAVAECERAGDRAGVTIYTTNLRAIERTS</sequence>
<evidence type="ECO:0008006" key="3">
    <source>
        <dbReference type="Google" id="ProtNLM"/>
    </source>
</evidence>
<protein>
    <recommendedName>
        <fullName evidence="3">Tetratricopeptide repeat protein</fullName>
    </recommendedName>
</protein>